<keyword evidence="11" id="KW-0511">Multifunctional enzyme</keyword>
<keyword evidence="20" id="KW-1185">Reference proteome</keyword>
<dbReference type="NCBIfam" id="TIGR00097">
    <property type="entry name" value="HMP-P_kinase"/>
    <property type="match status" value="1"/>
</dbReference>
<dbReference type="InterPro" id="IPR036206">
    <property type="entry name" value="ThiamineP_synth_sf"/>
</dbReference>
<dbReference type="CDD" id="cd00564">
    <property type="entry name" value="TMP_TenI"/>
    <property type="match status" value="1"/>
</dbReference>
<protein>
    <recommendedName>
        <fullName evidence="3">thiamine phosphate synthase</fullName>
        <ecNumber evidence="3">2.5.1.3</ecNumber>
    </recommendedName>
</protein>
<feature type="domain" description="Thiaminase-2/PQQC" evidence="17">
    <location>
        <begin position="57"/>
        <end position="137"/>
    </location>
</feature>
<dbReference type="Gene3D" id="3.40.1190.20">
    <property type="match status" value="1"/>
</dbReference>
<accession>A0ABQ5S7B4</accession>
<dbReference type="PANTHER" id="PTHR20858:SF17">
    <property type="entry name" value="HYDROXYMETHYLPYRIMIDINE_PHOSPHOMETHYLPYRIMIDINE KINASE THI20-RELATED"/>
    <property type="match status" value="1"/>
</dbReference>
<evidence type="ECO:0000256" key="2">
    <source>
        <dbReference type="ARBA" id="ARBA00005165"/>
    </source>
</evidence>
<feature type="domain" description="Thiaminase-2/PQQC" evidence="17">
    <location>
        <begin position="206"/>
        <end position="327"/>
    </location>
</feature>
<name>A0ABQ5S7B4_9CHLO</name>
<comment type="catalytic activity">
    <reaction evidence="14">
        <text>2-[(2R,5Z)-2-carboxy-4-methylthiazol-5(2H)-ylidene]ethyl phosphate + 4-amino-2-methyl-5-(diphosphooxymethyl)pyrimidine + 2 H(+) = thiamine phosphate + CO2 + diphosphate</text>
        <dbReference type="Rhea" id="RHEA:47844"/>
        <dbReference type="ChEBI" id="CHEBI:15378"/>
        <dbReference type="ChEBI" id="CHEBI:16526"/>
        <dbReference type="ChEBI" id="CHEBI:33019"/>
        <dbReference type="ChEBI" id="CHEBI:37575"/>
        <dbReference type="ChEBI" id="CHEBI:57841"/>
        <dbReference type="ChEBI" id="CHEBI:62899"/>
        <dbReference type="EC" id="2.5.1.3"/>
    </reaction>
</comment>
<keyword evidence="7" id="KW-0418">Kinase</keyword>
<evidence type="ECO:0000256" key="13">
    <source>
        <dbReference type="ARBA" id="ARBA00047851"/>
    </source>
</evidence>
<dbReference type="InterPro" id="IPR029056">
    <property type="entry name" value="Ribokinase-like"/>
</dbReference>
<sequence>STLWTSSSFRIVGRGRVRRKPLPSVMASKIPSGLPATNGLSMELWKSVKREVYMSLHNPFVQALAQGTLDRRAFQHYVAQDAYFLKYFARAYGIALSKALALDDDTFTVLGRLLRGVHEELQLHGAYAARWGVHLPHTHTRSHVHGGPQPQEKAVAAAAANGAIVGSSNGSAACGDRDNRGGGGGGDDDNGGDGGGGGNDSALFFTGPSAATKAYTDFLMEVAEDEGQDGGVAEILAAMLPCSRLYGFLGCALAAAHGAGEAGLGGGLETPRHEYWEWVRTYSSPEYLAIPALKETIFDRLSLHADKAKLLSLYRRAMQLEAEFFAAQPFSPPPRRIAALVVDFDETCTQRDTIGDLMRLAEAAAAAGRPTGGDSQWALSTPGRLAANYMAQQEQLLREVLPDGVPDAETYDAAGLATFLERLSDFDEKMNAVVEESGILRGSTEAEVAAAGAAVPLRPHCRETLRAALDRGIPVDVVSVNWSDAYIRAALGEGLMSGSRLSGAGAGEWEGQRAESPAPSTSPTRIALRCNTMEIGPDGLSSGTLRKRVQSARDKRRELETLRKERLAARGIAVATAATDHGALFVYIGDSTSDLAALLTADVGVVVGANRLLRRVTTRFGVRLHPLAAAPLAAPTAPPPPGGRGVLYEAAGWEEIRAYLFGVEAPDLHVHESTAVAAAAAAPPPPPTLQQSVAAEEYGINILHEEGGVAAPAASPSPSPSPSLTPAHTPTPAPALSSATASSLPRVLSIAGSDSGGGAGIQADVKTLMARGVFAMTALTALTAQNTYGVSAVHAVPPEFLKQQIDAVLSDLGADAIKTGMLPNADAVHVVAERVRHYRSVAVSPPSTALHGCLPLVVDPVLVSTSGHSLAEGGVAVALLRELLPLATVATPNIPEAEALLACAPIASVEDMRKAARELQVRTRCGAVLIKGGHMKPVGTANDPAEVVDVLYDGEHLHELRGAWIHTDNTHGTGCTLASAIAAELAKGLPLHVAISAARSALQTALKASAPLSLGSGVQRPFQHLHMMTIATAAAGAAAVAGVGGARFVPFLRVDAATLRRQLRLYGVTDPYCNNKCNRTLLEAVTLAVQGGATIIQLREKDIDGGEFVREAAAALLVCRQHGVPLVINDRVDVALAVGADGVHVGQSDLPAELVRAMIGPSRILGVSVKTPQQAREAAAAGADYLGAGAVLPTGTKDTDVIGMEGLATVCKAAAPLPVVSIGGISAANAADTIRAGCAGIAVVSAIFASEDVEAAARALLRVVDEALEGVSPSQ</sequence>
<evidence type="ECO:0000256" key="1">
    <source>
        <dbReference type="ARBA" id="ARBA00001946"/>
    </source>
</evidence>
<dbReference type="Pfam" id="PF03070">
    <property type="entry name" value="TENA_THI-4"/>
    <property type="match status" value="2"/>
</dbReference>
<dbReference type="EC" id="2.5.1.3" evidence="3"/>
<evidence type="ECO:0000313" key="20">
    <source>
        <dbReference type="Proteomes" id="UP001165090"/>
    </source>
</evidence>
<evidence type="ECO:0000259" key="16">
    <source>
        <dbReference type="Pfam" id="PF02581"/>
    </source>
</evidence>
<evidence type="ECO:0000259" key="18">
    <source>
        <dbReference type="Pfam" id="PF08543"/>
    </source>
</evidence>
<feature type="compositionally biased region" description="Pro residues" evidence="15">
    <location>
        <begin position="715"/>
        <end position="733"/>
    </location>
</feature>
<evidence type="ECO:0000259" key="17">
    <source>
        <dbReference type="Pfam" id="PF03070"/>
    </source>
</evidence>
<dbReference type="InterPro" id="IPR016084">
    <property type="entry name" value="Haem_Oase-like_multi-hlx"/>
</dbReference>
<dbReference type="SUPFAM" id="SSF51391">
    <property type="entry name" value="Thiamin phosphate synthase"/>
    <property type="match status" value="1"/>
</dbReference>
<dbReference type="HAMAP" id="MF_00097">
    <property type="entry name" value="TMP_synthase"/>
    <property type="match status" value="1"/>
</dbReference>
<dbReference type="Gene3D" id="3.40.50.1000">
    <property type="entry name" value="HAD superfamily/HAD-like"/>
    <property type="match status" value="1"/>
</dbReference>
<dbReference type="InterPro" id="IPR004305">
    <property type="entry name" value="Thiaminase-2/PQQC"/>
</dbReference>
<dbReference type="Pfam" id="PF08543">
    <property type="entry name" value="Phos_pyr_kin"/>
    <property type="match status" value="1"/>
</dbReference>
<dbReference type="InterPro" id="IPR022998">
    <property type="entry name" value="ThiamineP_synth_TenI"/>
</dbReference>
<comment type="pathway">
    <text evidence="2">Cofactor biosynthesis; thiamine diphosphate biosynthesis; thiamine phosphate from 4-amino-2-methyl-5-diphosphomethylpyrimidine and 4-methyl-5-(2-phosphoethyl)-thiazole: step 1/1.</text>
</comment>
<dbReference type="SUPFAM" id="SSF53613">
    <property type="entry name" value="Ribokinase-like"/>
    <property type="match status" value="1"/>
</dbReference>
<dbReference type="InterPro" id="IPR013749">
    <property type="entry name" value="PM/HMP-P_kinase-1"/>
</dbReference>
<dbReference type="EMBL" id="BSDZ01000025">
    <property type="protein sequence ID" value="GLI65731.1"/>
    <property type="molecule type" value="Genomic_DNA"/>
</dbReference>
<dbReference type="NCBIfam" id="TIGR00693">
    <property type="entry name" value="thiE"/>
    <property type="match status" value="1"/>
</dbReference>
<dbReference type="Pfam" id="PF02581">
    <property type="entry name" value="TMP-TENI"/>
    <property type="match status" value="1"/>
</dbReference>
<feature type="domain" description="Pyridoxamine kinase/Phosphomethylpyrimidine kinase" evidence="18">
    <location>
        <begin position="754"/>
        <end position="1017"/>
    </location>
</feature>
<dbReference type="CDD" id="cd01169">
    <property type="entry name" value="HMPP_kinase"/>
    <property type="match status" value="1"/>
</dbReference>
<dbReference type="Proteomes" id="UP001165090">
    <property type="component" value="Unassembled WGS sequence"/>
</dbReference>
<feature type="domain" description="Thiamine phosphate synthase/TenI" evidence="16">
    <location>
        <begin position="1065"/>
        <end position="1247"/>
    </location>
</feature>
<comment type="cofactor">
    <cofactor evidence="1">
        <name>Mg(2+)</name>
        <dbReference type="ChEBI" id="CHEBI:18420"/>
    </cofactor>
</comment>
<reference evidence="19 20" key="1">
    <citation type="journal article" date="2023" name="IScience">
        <title>Expanded male sex-determining region conserved during the evolution of homothallism in the green alga Volvox.</title>
        <authorList>
            <person name="Yamamoto K."/>
            <person name="Matsuzaki R."/>
            <person name="Mahakham W."/>
            <person name="Heman W."/>
            <person name="Sekimoto H."/>
            <person name="Kawachi M."/>
            <person name="Minakuchi Y."/>
            <person name="Toyoda A."/>
            <person name="Nozaki H."/>
        </authorList>
    </citation>
    <scope>NUCLEOTIDE SEQUENCE [LARGE SCALE GENOMIC DNA]</scope>
    <source>
        <strain evidence="19 20">NIES-4468</strain>
    </source>
</reference>
<keyword evidence="6" id="KW-0547">Nucleotide-binding</keyword>
<evidence type="ECO:0000256" key="4">
    <source>
        <dbReference type="ARBA" id="ARBA00022679"/>
    </source>
</evidence>
<dbReference type="InterPro" id="IPR004399">
    <property type="entry name" value="HMP/HMP-P_kinase_dom"/>
</dbReference>
<evidence type="ECO:0000256" key="5">
    <source>
        <dbReference type="ARBA" id="ARBA00022723"/>
    </source>
</evidence>
<feature type="region of interest" description="Disordered" evidence="15">
    <location>
        <begin position="168"/>
        <end position="202"/>
    </location>
</feature>
<dbReference type="InterPro" id="IPR036412">
    <property type="entry name" value="HAD-like_sf"/>
</dbReference>
<evidence type="ECO:0000256" key="3">
    <source>
        <dbReference type="ARBA" id="ARBA00012830"/>
    </source>
</evidence>
<evidence type="ECO:0000256" key="6">
    <source>
        <dbReference type="ARBA" id="ARBA00022741"/>
    </source>
</evidence>
<dbReference type="PANTHER" id="PTHR20858">
    <property type="entry name" value="PHOSPHOMETHYLPYRIMIDINE KINASE"/>
    <property type="match status" value="1"/>
</dbReference>
<comment type="caution">
    <text evidence="19">The sequence shown here is derived from an EMBL/GenBank/DDBJ whole genome shotgun (WGS) entry which is preliminary data.</text>
</comment>
<dbReference type="SUPFAM" id="SSF56784">
    <property type="entry name" value="HAD-like"/>
    <property type="match status" value="1"/>
</dbReference>
<proteinExistence type="inferred from homology"/>
<evidence type="ECO:0000256" key="10">
    <source>
        <dbReference type="ARBA" id="ARBA00022977"/>
    </source>
</evidence>
<organism evidence="19 20">
    <name type="scientific">Volvox africanus</name>
    <dbReference type="NCBI Taxonomy" id="51714"/>
    <lineage>
        <taxon>Eukaryota</taxon>
        <taxon>Viridiplantae</taxon>
        <taxon>Chlorophyta</taxon>
        <taxon>core chlorophytes</taxon>
        <taxon>Chlorophyceae</taxon>
        <taxon>CS clade</taxon>
        <taxon>Chlamydomonadales</taxon>
        <taxon>Volvocaceae</taxon>
        <taxon>Volvox</taxon>
    </lineage>
</organism>
<dbReference type="Gene3D" id="3.20.20.70">
    <property type="entry name" value="Aldolase class I"/>
    <property type="match status" value="1"/>
</dbReference>
<evidence type="ECO:0000256" key="14">
    <source>
        <dbReference type="ARBA" id="ARBA00047883"/>
    </source>
</evidence>
<dbReference type="Gene3D" id="1.20.910.10">
    <property type="entry name" value="Heme oxygenase-like"/>
    <property type="match status" value="1"/>
</dbReference>
<comment type="catalytic activity">
    <reaction evidence="13">
        <text>2-(2-carboxy-4-methylthiazol-5-yl)ethyl phosphate + 4-amino-2-methyl-5-(diphosphooxymethyl)pyrimidine + 2 H(+) = thiamine phosphate + CO2 + diphosphate</text>
        <dbReference type="Rhea" id="RHEA:47848"/>
        <dbReference type="ChEBI" id="CHEBI:15378"/>
        <dbReference type="ChEBI" id="CHEBI:16526"/>
        <dbReference type="ChEBI" id="CHEBI:33019"/>
        <dbReference type="ChEBI" id="CHEBI:37575"/>
        <dbReference type="ChEBI" id="CHEBI:57841"/>
        <dbReference type="ChEBI" id="CHEBI:62890"/>
        <dbReference type="EC" id="2.5.1.3"/>
    </reaction>
</comment>
<evidence type="ECO:0000256" key="15">
    <source>
        <dbReference type="SAM" id="MobiDB-lite"/>
    </source>
</evidence>
<gene>
    <name evidence="19" type="ORF">VaNZ11_009335</name>
</gene>
<dbReference type="InterPro" id="IPR023214">
    <property type="entry name" value="HAD_sf"/>
</dbReference>
<evidence type="ECO:0000313" key="19">
    <source>
        <dbReference type="EMBL" id="GLI65731.1"/>
    </source>
</evidence>
<evidence type="ECO:0000256" key="12">
    <source>
        <dbReference type="ARBA" id="ARBA00047334"/>
    </source>
</evidence>
<dbReference type="CDD" id="cd19368">
    <property type="entry name" value="TenA_C_AtTH2-like"/>
    <property type="match status" value="1"/>
</dbReference>
<evidence type="ECO:0000256" key="8">
    <source>
        <dbReference type="ARBA" id="ARBA00022840"/>
    </source>
</evidence>
<comment type="catalytic activity">
    <reaction evidence="12">
        <text>4-methyl-5-(2-phosphooxyethyl)-thiazole + 4-amino-2-methyl-5-(diphosphooxymethyl)pyrimidine + H(+) = thiamine phosphate + diphosphate</text>
        <dbReference type="Rhea" id="RHEA:22328"/>
        <dbReference type="ChEBI" id="CHEBI:15378"/>
        <dbReference type="ChEBI" id="CHEBI:33019"/>
        <dbReference type="ChEBI" id="CHEBI:37575"/>
        <dbReference type="ChEBI" id="CHEBI:57841"/>
        <dbReference type="ChEBI" id="CHEBI:58296"/>
        <dbReference type="EC" id="2.5.1.3"/>
    </reaction>
</comment>
<feature type="non-terminal residue" evidence="19">
    <location>
        <position position="1"/>
    </location>
</feature>
<dbReference type="InterPro" id="IPR034291">
    <property type="entry name" value="TMP_synthase"/>
</dbReference>
<keyword evidence="9" id="KW-0460">Magnesium</keyword>
<keyword evidence="8" id="KW-0067">ATP-binding</keyword>
<dbReference type="SUPFAM" id="SSF48613">
    <property type="entry name" value="Heme oxygenase-like"/>
    <property type="match status" value="2"/>
</dbReference>
<keyword evidence="5" id="KW-0479">Metal-binding</keyword>
<dbReference type="InterPro" id="IPR013785">
    <property type="entry name" value="Aldolase_TIM"/>
</dbReference>
<feature type="region of interest" description="Disordered" evidence="15">
    <location>
        <begin position="710"/>
        <end position="738"/>
    </location>
</feature>
<keyword evidence="10" id="KW-0784">Thiamine biosynthesis</keyword>
<keyword evidence="4" id="KW-0808">Transferase</keyword>
<evidence type="ECO:0000256" key="11">
    <source>
        <dbReference type="ARBA" id="ARBA00023268"/>
    </source>
</evidence>
<evidence type="ECO:0000256" key="9">
    <source>
        <dbReference type="ARBA" id="ARBA00022842"/>
    </source>
</evidence>
<feature type="region of interest" description="Disordered" evidence="15">
    <location>
        <begin position="502"/>
        <end position="523"/>
    </location>
</feature>
<evidence type="ECO:0000256" key="7">
    <source>
        <dbReference type="ARBA" id="ARBA00022777"/>
    </source>
</evidence>